<organism evidence="1 2">
    <name type="scientific">Rhodovulum steppense</name>
    <dbReference type="NCBI Taxonomy" id="540251"/>
    <lineage>
        <taxon>Bacteria</taxon>
        <taxon>Pseudomonadati</taxon>
        <taxon>Pseudomonadota</taxon>
        <taxon>Alphaproteobacteria</taxon>
        <taxon>Rhodobacterales</taxon>
        <taxon>Paracoccaceae</taxon>
        <taxon>Rhodovulum</taxon>
    </lineage>
</organism>
<evidence type="ECO:0000313" key="1">
    <source>
        <dbReference type="EMBL" id="TCM79648.1"/>
    </source>
</evidence>
<keyword evidence="2" id="KW-1185">Reference proteome</keyword>
<evidence type="ECO:0008006" key="3">
    <source>
        <dbReference type="Google" id="ProtNLM"/>
    </source>
</evidence>
<sequence>MRDSYPKPPAHIEPYVRVLGSKLAMQFLLTFGGAELYIGRNPTERSRVVQLVGVDLAAELSETLRQTQNPRIPLAKPWVAACLAHEGRSVADIARTLHASDTTVRGWLGKDPYRPSPARWGDA</sequence>
<gene>
    <name evidence="1" type="ORF">EV216_12237</name>
</gene>
<proteinExistence type="predicted"/>
<protein>
    <recommendedName>
        <fullName evidence="3">Homeodomain-like domain-containing protein</fullName>
    </recommendedName>
</protein>
<dbReference type="Proteomes" id="UP000295277">
    <property type="component" value="Unassembled WGS sequence"/>
</dbReference>
<reference evidence="1 2" key="1">
    <citation type="submission" date="2019-03" db="EMBL/GenBank/DDBJ databases">
        <title>Genomic Encyclopedia of Type Strains, Phase IV (KMG-IV): sequencing the most valuable type-strain genomes for metagenomic binning, comparative biology and taxonomic classification.</title>
        <authorList>
            <person name="Goeker M."/>
        </authorList>
    </citation>
    <scope>NUCLEOTIDE SEQUENCE [LARGE SCALE GENOMIC DNA]</scope>
    <source>
        <strain evidence="1 2">DSM 21153</strain>
    </source>
</reference>
<name>A0A4R1YNP1_9RHOB</name>
<dbReference type="AlphaFoldDB" id="A0A4R1YNP1"/>
<accession>A0A4R1YNP1</accession>
<comment type="caution">
    <text evidence="1">The sequence shown here is derived from an EMBL/GenBank/DDBJ whole genome shotgun (WGS) entry which is preliminary data.</text>
</comment>
<evidence type="ECO:0000313" key="2">
    <source>
        <dbReference type="Proteomes" id="UP000295277"/>
    </source>
</evidence>
<dbReference type="RefSeq" id="WP_132696100.1">
    <property type="nucleotide sequence ID" value="NZ_SLVM01000022.1"/>
</dbReference>
<dbReference type="EMBL" id="SLVM01000022">
    <property type="protein sequence ID" value="TCM79648.1"/>
    <property type="molecule type" value="Genomic_DNA"/>
</dbReference>
<dbReference type="OrthoDB" id="7860387at2"/>